<comment type="function">
    <text evidence="2">May be involved in the turnover of nuclear polyadenylated (pA+) RNA.</text>
</comment>
<comment type="caution">
    <text evidence="9">The sequence shown here is derived from an EMBL/GenBank/DDBJ whole genome shotgun (WGS) entry which is preliminary data.</text>
</comment>
<evidence type="ECO:0000256" key="4">
    <source>
        <dbReference type="PROSITE-ProRule" id="PRU00723"/>
    </source>
</evidence>
<feature type="region of interest" description="Disordered" evidence="6">
    <location>
        <begin position="600"/>
        <end position="658"/>
    </location>
</feature>
<dbReference type="EMBL" id="JAWJWF010000004">
    <property type="protein sequence ID" value="KAK6633701.1"/>
    <property type="molecule type" value="Genomic_DNA"/>
</dbReference>
<evidence type="ECO:0000256" key="3">
    <source>
        <dbReference type="PROSITE-ProRule" id="PRU00176"/>
    </source>
</evidence>
<feature type="region of interest" description="Disordered" evidence="6">
    <location>
        <begin position="955"/>
        <end position="996"/>
    </location>
</feature>
<feature type="compositionally biased region" description="Basic residues" evidence="6">
    <location>
        <begin position="261"/>
        <end position="278"/>
    </location>
</feature>
<dbReference type="PANTHER" id="PTHR14398:SF0">
    <property type="entry name" value="ZINC FINGER PROTEIN SWM"/>
    <property type="match status" value="1"/>
</dbReference>
<evidence type="ECO:0000256" key="5">
    <source>
        <dbReference type="SAM" id="Coils"/>
    </source>
</evidence>
<dbReference type="InterPro" id="IPR002483">
    <property type="entry name" value="PWI_dom"/>
</dbReference>
<dbReference type="PROSITE" id="PS50102">
    <property type="entry name" value="RRM"/>
    <property type="match status" value="1"/>
</dbReference>
<feature type="region of interest" description="Disordered" evidence="6">
    <location>
        <begin position="94"/>
        <end position="327"/>
    </location>
</feature>
<dbReference type="InterPro" id="IPR012677">
    <property type="entry name" value="Nucleotide-bd_a/b_plait_sf"/>
</dbReference>
<feature type="compositionally biased region" description="Basic and acidic residues" evidence="6">
    <location>
        <begin position="296"/>
        <end position="312"/>
    </location>
</feature>
<feature type="compositionally biased region" description="Polar residues" evidence="6">
    <location>
        <begin position="614"/>
        <end position="637"/>
    </location>
</feature>
<feature type="compositionally biased region" description="Basic and acidic residues" evidence="6">
    <location>
        <begin position="600"/>
        <end position="612"/>
    </location>
</feature>
<dbReference type="CDD" id="cd12257">
    <property type="entry name" value="RRM1_RBM26_like"/>
    <property type="match status" value="1"/>
</dbReference>
<gene>
    <name evidence="9" type="ORF">RUM44_004308</name>
</gene>
<feature type="compositionally biased region" description="Basic and acidic residues" evidence="6">
    <location>
        <begin position="195"/>
        <end position="223"/>
    </location>
</feature>
<evidence type="ECO:0000259" key="8">
    <source>
        <dbReference type="PROSITE" id="PS50103"/>
    </source>
</evidence>
<protein>
    <recommendedName>
        <fullName evidence="11">RNA-binding protein 26</fullName>
    </recommendedName>
</protein>
<dbReference type="InterPro" id="IPR035979">
    <property type="entry name" value="RBD_domain_sf"/>
</dbReference>
<dbReference type="Pfam" id="PF14605">
    <property type="entry name" value="Nup35_RRM_2"/>
    <property type="match status" value="1"/>
</dbReference>
<dbReference type="InterPro" id="IPR000504">
    <property type="entry name" value="RRM_dom"/>
</dbReference>
<feature type="coiled-coil region" evidence="5">
    <location>
        <begin position="729"/>
        <end position="785"/>
    </location>
</feature>
<evidence type="ECO:0000313" key="9">
    <source>
        <dbReference type="EMBL" id="KAK6633701.1"/>
    </source>
</evidence>
<evidence type="ECO:0000259" key="7">
    <source>
        <dbReference type="PROSITE" id="PS50102"/>
    </source>
</evidence>
<dbReference type="Pfam" id="PF00076">
    <property type="entry name" value="RRM_1"/>
    <property type="match status" value="1"/>
</dbReference>
<feature type="zinc finger region" description="C3H1-type" evidence="4">
    <location>
        <begin position="331"/>
        <end position="359"/>
    </location>
</feature>
<keyword evidence="5" id="KW-0175">Coiled coil</keyword>
<feature type="compositionally biased region" description="Polar residues" evidence="6">
    <location>
        <begin position="96"/>
        <end position="106"/>
    </location>
</feature>
<evidence type="ECO:0008006" key="11">
    <source>
        <dbReference type="Google" id="ProtNLM"/>
    </source>
</evidence>
<keyword evidence="10" id="KW-1185">Reference proteome</keyword>
<dbReference type="InterPro" id="IPR045137">
    <property type="entry name" value="RBM26/27"/>
</dbReference>
<keyword evidence="4" id="KW-0863">Zinc-finger</keyword>
<dbReference type="Gene3D" id="3.30.70.330">
    <property type="match status" value="2"/>
</dbReference>
<feature type="compositionally biased region" description="Acidic residues" evidence="6">
    <location>
        <begin position="974"/>
        <end position="996"/>
    </location>
</feature>
<dbReference type="Proteomes" id="UP001359485">
    <property type="component" value="Unassembled WGS sequence"/>
</dbReference>
<keyword evidence="4" id="KW-0862">Zinc</keyword>
<feature type="compositionally biased region" description="Basic and acidic residues" evidence="6">
    <location>
        <begin position="506"/>
        <end position="515"/>
    </location>
</feature>
<feature type="compositionally biased region" description="Polar residues" evidence="6">
    <location>
        <begin position="315"/>
        <end position="325"/>
    </location>
</feature>
<evidence type="ECO:0000256" key="2">
    <source>
        <dbReference type="ARBA" id="ARBA00043866"/>
    </source>
</evidence>
<keyword evidence="4" id="KW-0479">Metal-binding</keyword>
<feature type="domain" description="RRM" evidence="7">
    <location>
        <begin position="525"/>
        <end position="599"/>
    </location>
</feature>
<dbReference type="InterPro" id="IPR000571">
    <property type="entry name" value="Znf_CCCH"/>
</dbReference>
<feature type="compositionally biased region" description="Polar residues" evidence="6">
    <location>
        <begin position="122"/>
        <end position="142"/>
    </location>
</feature>
<feature type="compositionally biased region" description="Basic and acidic residues" evidence="6">
    <location>
        <begin position="232"/>
        <end position="242"/>
    </location>
</feature>
<feature type="region of interest" description="Disordered" evidence="6">
    <location>
        <begin position="499"/>
        <end position="518"/>
    </location>
</feature>
<accession>A0ABR1B2G3</accession>
<feature type="compositionally biased region" description="Basic and acidic residues" evidence="6">
    <location>
        <begin position="150"/>
        <end position="174"/>
    </location>
</feature>
<dbReference type="PANTHER" id="PTHR14398">
    <property type="entry name" value="RNA RECOGNITION RRM/RNP DOMAIN"/>
    <property type="match status" value="1"/>
</dbReference>
<proteinExistence type="predicted"/>
<evidence type="ECO:0000256" key="1">
    <source>
        <dbReference type="ARBA" id="ARBA00022884"/>
    </source>
</evidence>
<evidence type="ECO:0000313" key="10">
    <source>
        <dbReference type="Proteomes" id="UP001359485"/>
    </source>
</evidence>
<evidence type="ECO:0000256" key="6">
    <source>
        <dbReference type="SAM" id="MobiDB-lite"/>
    </source>
</evidence>
<sequence length="996" mass="113493">MIIENPEIFRFWLSTVLEPLCDADPVALAKYVYALVKKDKPVNDLRTSMVEQLDVFLQEETQSFVALLFKTIENKEYLNVKKDGMKEDKKLDDTKLVNTLNKPTDTSGKDSEKTDVKENDDQNISSTDEKQNGVQIQSSVVSEGTVLKASEAEVKPGDGRDERKKENERDDRNRLNRNRNRTENSLARNQRSRSRSWDRLRRSRSRERDRDRGDRAREKDRIRLYRNKSPPRRYDRGFDRRRTYSRSPSPLRYRVLYPTRSKSKSRSPKVSHRGRFRNRSPSLSRSRSPRSRSRSRSFERKTPNQDNNHGDIDMSLQQAPHSGNENDCERFSKVRRCRDYDEKGYCLRGELCLYDHGTDPVVLEDVALSQVLTYGPHGPPDVPMQPPGVPHPLIHDMVPPMGSLPRMPPPMGMDHCPMGPPPLMVMQGPPPLVMRPPPNMEYSPNAPGMNSNMNWGRPPFRGMHPRPMHPHQPGMGFNQGQRALINVPVESNSHSLHKQNNVVPENHGHNDRRGGFEPNRPYTNSCLVLKKVPSGLNNITHLNNHFAKFGKIVNIQVNYENDPESAMITFSNPAEANAAIKSTEAVLNNRFIKVFWHNSNKEGGKHNQKDKFGSGNTNPTGTANNVPGDGNNFSMGTTKKPAGDGATKSEFSLSPEEKKAKTLAAIKKSQEMLEKNQLLRKKTEEKRKEALKLTSDLRKRTQILLGKQIEQQKALIKKLEIGGLEEKQKKDIMDTVKALQDSIEKIQQELVETTKKKIIPIKKTKEEIQKEILDTELDLMTKQQEGGDVSGLQKKISALKLELAKVQPKLVGSRPVARGQNKTIIGKNMSLNRTRATKVNHVKSAVDHRPTKILVSGYENDEKDLVLTHFRQFGEVRDYVADDSTPSIVLNYKTRQEAENAMVKGKSFQDRLLAVTWFTTNTNPQFRRRNSSGSGHTYHMHAGRQVLLSGSEGNLETEPILDNDESEIDHSLESNEDILLQDDDEDLEDEERSWRR</sequence>
<organism evidence="9 10">
    <name type="scientific">Polyplax serrata</name>
    <name type="common">Common mouse louse</name>
    <dbReference type="NCBI Taxonomy" id="468196"/>
    <lineage>
        <taxon>Eukaryota</taxon>
        <taxon>Metazoa</taxon>
        <taxon>Ecdysozoa</taxon>
        <taxon>Arthropoda</taxon>
        <taxon>Hexapoda</taxon>
        <taxon>Insecta</taxon>
        <taxon>Pterygota</taxon>
        <taxon>Neoptera</taxon>
        <taxon>Paraneoptera</taxon>
        <taxon>Psocodea</taxon>
        <taxon>Troctomorpha</taxon>
        <taxon>Phthiraptera</taxon>
        <taxon>Anoplura</taxon>
        <taxon>Polyplacidae</taxon>
        <taxon>Polyplax</taxon>
    </lineage>
</organism>
<reference evidence="9 10" key="1">
    <citation type="submission" date="2023-09" db="EMBL/GenBank/DDBJ databases">
        <title>Genomes of two closely related lineages of the louse Polyplax serrata with different host specificities.</title>
        <authorList>
            <person name="Martinu J."/>
            <person name="Tarabai H."/>
            <person name="Stefka J."/>
            <person name="Hypsa V."/>
        </authorList>
    </citation>
    <scope>NUCLEOTIDE SEQUENCE [LARGE SCALE GENOMIC DNA]</scope>
    <source>
        <strain evidence="9">98ZLc_SE</strain>
    </source>
</reference>
<dbReference type="SUPFAM" id="SSF54928">
    <property type="entry name" value="RNA-binding domain, RBD"/>
    <property type="match status" value="2"/>
</dbReference>
<name>A0ABR1B2G3_POLSC</name>
<dbReference type="PROSITE" id="PS50103">
    <property type="entry name" value="ZF_C3H1"/>
    <property type="match status" value="1"/>
</dbReference>
<dbReference type="Pfam" id="PF01480">
    <property type="entry name" value="PWI"/>
    <property type="match status" value="1"/>
</dbReference>
<feature type="domain" description="C3H1-type" evidence="8">
    <location>
        <begin position="331"/>
        <end position="359"/>
    </location>
</feature>
<feature type="compositionally biased region" description="Basic and acidic residues" evidence="6">
    <location>
        <begin position="107"/>
        <end position="120"/>
    </location>
</feature>
<dbReference type="SMART" id="SM00360">
    <property type="entry name" value="RRM"/>
    <property type="match status" value="2"/>
</dbReference>
<keyword evidence="1 3" id="KW-0694">RNA-binding</keyword>